<feature type="region of interest" description="Disordered" evidence="4">
    <location>
        <begin position="857"/>
        <end position="923"/>
    </location>
</feature>
<feature type="domain" description="C3H1-type" evidence="6">
    <location>
        <begin position="151"/>
        <end position="179"/>
    </location>
</feature>
<dbReference type="Proteomes" id="UP001497623">
    <property type="component" value="Unassembled WGS sequence"/>
</dbReference>
<keyword evidence="3" id="KW-0862">Zinc</keyword>
<evidence type="ECO:0000313" key="7">
    <source>
        <dbReference type="EMBL" id="CAL4130325.1"/>
    </source>
</evidence>
<evidence type="ECO:0000256" key="2">
    <source>
        <dbReference type="PROSITE-ProRule" id="PRU00192"/>
    </source>
</evidence>
<feature type="region of interest" description="Disordered" evidence="4">
    <location>
        <begin position="53"/>
        <end position="79"/>
    </location>
</feature>
<comment type="caution">
    <text evidence="7">The sequence shown here is derived from an EMBL/GenBank/DDBJ whole genome shotgun (WGS) entry which is preliminary data.</text>
</comment>
<dbReference type="SMART" id="SM00355">
    <property type="entry name" value="ZnF_C2H2"/>
    <property type="match status" value="4"/>
</dbReference>
<keyword evidence="8" id="KW-1185">Reference proteome</keyword>
<evidence type="ECO:0000259" key="6">
    <source>
        <dbReference type="PROSITE" id="PS50103"/>
    </source>
</evidence>
<evidence type="ECO:0000259" key="5">
    <source>
        <dbReference type="PROSITE" id="PS50002"/>
    </source>
</evidence>
<feature type="compositionally biased region" description="Basic and acidic residues" evidence="4">
    <location>
        <begin position="892"/>
        <end position="923"/>
    </location>
</feature>
<feature type="non-terminal residue" evidence="7">
    <location>
        <position position="1"/>
    </location>
</feature>
<name>A0AAV2RMK6_MEGNR</name>
<dbReference type="InterPro" id="IPR001452">
    <property type="entry name" value="SH3_domain"/>
</dbReference>
<dbReference type="Pfam" id="PF07653">
    <property type="entry name" value="SH3_2"/>
    <property type="match status" value="1"/>
</dbReference>
<dbReference type="SUPFAM" id="SSF50044">
    <property type="entry name" value="SH3-domain"/>
    <property type="match status" value="1"/>
</dbReference>
<protein>
    <submittedName>
        <fullName evidence="7">Uncharacterized protein</fullName>
    </submittedName>
</protein>
<evidence type="ECO:0000256" key="3">
    <source>
        <dbReference type="PROSITE-ProRule" id="PRU00723"/>
    </source>
</evidence>
<dbReference type="SUPFAM" id="SSF57667">
    <property type="entry name" value="beta-beta-alpha zinc fingers"/>
    <property type="match status" value="1"/>
</dbReference>
<feature type="compositionally biased region" description="Polar residues" evidence="4">
    <location>
        <begin position="823"/>
        <end position="834"/>
    </location>
</feature>
<accession>A0AAV2RMK6</accession>
<keyword evidence="1 2" id="KW-0728">SH3 domain</keyword>
<feature type="domain" description="SH3" evidence="5">
    <location>
        <begin position="206"/>
        <end position="266"/>
    </location>
</feature>
<dbReference type="EMBL" id="CAXKWB010026499">
    <property type="protein sequence ID" value="CAL4130325.1"/>
    <property type="molecule type" value="Genomic_DNA"/>
</dbReference>
<dbReference type="CDD" id="cd00174">
    <property type="entry name" value="SH3"/>
    <property type="match status" value="1"/>
</dbReference>
<dbReference type="InterPro" id="IPR036236">
    <property type="entry name" value="Znf_C2H2_sf"/>
</dbReference>
<dbReference type="Gene3D" id="2.30.30.40">
    <property type="entry name" value="SH3 Domains"/>
    <property type="match status" value="1"/>
</dbReference>
<feature type="zinc finger region" description="C3H1-type" evidence="3">
    <location>
        <begin position="5"/>
        <end position="33"/>
    </location>
</feature>
<feature type="zinc finger region" description="C3H1-type" evidence="3">
    <location>
        <begin position="151"/>
        <end position="179"/>
    </location>
</feature>
<dbReference type="SMART" id="SM00451">
    <property type="entry name" value="ZnF_U1"/>
    <property type="match status" value="3"/>
</dbReference>
<dbReference type="InterPro" id="IPR013087">
    <property type="entry name" value="Znf_C2H2_type"/>
</dbReference>
<feature type="domain" description="C3H1-type" evidence="6">
    <location>
        <begin position="5"/>
        <end position="33"/>
    </location>
</feature>
<dbReference type="AlphaFoldDB" id="A0AAV2RMK6"/>
<dbReference type="GO" id="GO:0003676">
    <property type="term" value="F:nucleic acid binding"/>
    <property type="evidence" value="ECO:0007669"/>
    <property type="project" value="InterPro"/>
</dbReference>
<sequence length="950" mass="108543">QNLPPLSKRICWFFNQECGCKKGSVCDHLHICFECNGEHTQLECTGNDGSDIISEPKTTENSEKTSLPTVESKGSDSSDDKFVKEKLQDVKSLYETAQSNVWDAESEGVLQRISGTRYNCLICQCRISGIAYIDEHMKGKNHQDKLKTLPPISARMCCYFNTEEGCRKGMSCNFLHKTLEWAENWIKSGLSKKEPIELGLSEKEHLASLQAVVIRSYISKVPGDLDLAVGEIVMVTLRRSNGWCKGTNGKGKSGHFPSKNIDILEEKKSSSENLIYDPLKHEYSTSDKKDDLSEKTETDKLLESLENGIVVVTDNVYHCSICEVNSPGFLCLRWHVESKEHKDNMKNIDVRAEIKEIFASEDNSFKYGLKHVKKKGLNTLCTLCNVKILKIKNHLRSPVHKNKLQNLILETTTTTSLPIDNVNCTLSNDNKQSITSSPDISSSYGDKKLAEDDRTLVSSDGGKNQKNKFALEEKEKDELVIAAIIKKTPSGSLLCTRCKFASKSMKNTEKHVNQMHKKYLEIVKKEIKQKKNIENTSLQNIENQEKVIDKESKDVMKDVKDVKKEVQQTIIPKDTTIQNIDNQEKVINKESKDVVKKEVKPNINLENNTIQSIEEQEKVINKEVKDSDLKNKKKLDTIDRKILIKLLADAGGLKSRIAKNTLQPQKTLVRIKNVTVGQVLAAIAMNFPYEYIANWIRKGSQFTEALKLQLSLYEFLLKYICENIVSNDVMKWMDLLNYKYVGPENKEGWAMIFGSMPDVCKDINVEDFKVSCSVVSKEKYELEPEKENSIMSEQKSKSFYDNSNKYEELKEIENSRLSEKKTVSSNDISNSNKQEGIPETEKCTLNNQDMQKEISLEEEFDFDPSFLFEDDDDDEEEEKEEKDEVDEQLIENDGKKPIIEEIKENTVENERKSELGKKEDSKEKYCEKITDDLFSIEEEELDYEMDDADE</sequence>
<feature type="compositionally biased region" description="Acidic residues" evidence="4">
    <location>
        <begin position="857"/>
        <end position="890"/>
    </location>
</feature>
<feature type="region of interest" description="Disordered" evidence="4">
    <location>
        <begin position="817"/>
        <end position="845"/>
    </location>
</feature>
<dbReference type="PROSITE" id="PS50103">
    <property type="entry name" value="ZF_C3H1"/>
    <property type="match status" value="2"/>
</dbReference>
<evidence type="ECO:0000313" key="8">
    <source>
        <dbReference type="Proteomes" id="UP001497623"/>
    </source>
</evidence>
<proteinExistence type="predicted"/>
<dbReference type="InterPro" id="IPR003604">
    <property type="entry name" value="Matrin/U1-like-C_Znf_C2H2"/>
</dbReference>
<dbReference type="PROSITE" id="PS50002">
    <property type="entry name" value="SH3"/>
    <property type="match status" value="1"/>
</dbReference>
<evidence type="ECO:0000256" key="1">
    <source>
        <dbReference type="ARBA" id="ARBA00022443"/>
    </source>
</evidence>
<keyword evidence="3" id="KW-0863">Zinc-finger</keyword>
<organism evidence="7 8">
    <name type="scientific">Meganyctiphanes norvegica</name>
    <name type="common">Northern krill</name>
    <name type="synonym">Thysanopoda norvegica</name>
    <dbReference type="NCBI Taxonomy" id="48144"/>
    <lineage>
        <taxon>Eukaryota</taxon>
        <taxon>Metazoa</taxon>
        <taxon>Ecdysozoa</taxon>
        <taxon>Arthropoda</taxon>
        <taxon>Crustacea</taxon>
        <taxon>Multicrustacea</taxon>
        <taxon>Malacostraca</taxon>
        <taxon>Eumalacostraca</taxon>
        <taxon>Eucarida</taxon>
        <taxon>Euphausiacea</taxon>
        <taxon>Euphausiidae</taxon>
        <taxon>Meganyctiphanes</taxon>
    </lineage>
</organism>
<feature type="non-terminal residue" evidence="7">
    <location>
        <position position="950"/>
    </location>
</feature>
<dbReference type="InterPro" id="IPR036028">
    <property type="entry name" value="SH3-like_dom_sf"/>
</dbReference>
<dbReference type="SMART" id="SM00326">
    <property type="entry name" value="SH3"/>
    <property type="match status" value="1"/>
</dbReference>
<dbReference type="InterPro" id="IPR000571">
    <property type="entry name" value="Znf_CCCH"/>
</dbReference>
<reference evidence="7 8" key="1">
    <citation type="submission" date="2024-05" db="EMBL/GenBank/DDBJ databases">
        <authorList>
            <person name="Wallberg A."/>
        </authorList>
    </citation>
    <scope>NUCLEOTIDE SEQUENCE [LARGE SCALE GENOMIC DNA]</scope>
</reference>
<evidence type="ECO:0000256" key="4">
    <source>
        <dbReference type="SAM" id="MobiDB-lite"/>
    </source>
</evidence>
<keyword evidence="3" id="KW-0479">Metal-binding</keyword>
<dbReference type="GO" id="GO:0008270">
    <property type="term" value="F:zinc ion binding"/>
    <property type="evidence" value="ECO:0007669"/>
    <property type="project" value="UniProtKB-KW"/>
</dbReference>
<gene>
    <name evidence="7" type="ORF">MNOR_LOCUS26472</name>
</gene>